<dbReference type="Pfam" id="PF00072">
    <property type="entry name" value="Response_reg"/>
    <property type="match status" value="2"/>
</dbReference>
<dbReference type="CDD" id="cd00082">
    <property type="entry name" value="HisKA"/>
    <property type="match status" value="1"/>
</dbReference>
<dbReference type="Gene3D" id="1.20.120.160">
    <property type="entry name" value="HPT domain"/>
    <property type="match status" value="1"/>
</dbReference>
<feature type="transmembrane region" description="Helical" evidence="21">
    <location>
        <begin position="291"/>
        <end position="311"/>
    </location>
</feature>
<dbReference type="InterPro" id="IPR035965">
    <property type="entry name" value="PAS-like_dom_sf"/>
</dbReference>
<dbReference type="Gene3D" id="3.30.565.10">
    <property type="entry name" value="Histidine kinase-like ATPase, C-terminal domain"/>
    <property type="match status" value="1"/>
</dbReference>
<dbReference type="SMART" id="SM00387">
    <property type="entry name" value="HATPase_c"/>
    <property type="match status" value="1"/>
</dbReference>
<dbReference type="Pfam" id="PF02743">
    <property type="entry name" value="dCache_1"/>
    <property type="match status" value="1"/>
</dbReference>
<dbReference type="CDD" id="cd00156">
    <property type="entry name" value="REC"/>
    <property type="match status" value="1"/>
</dbReference>
<dbReference type="InterPro" id="IPR005467">
    <property type="entry name" value="His_kinase_dom"/>
</dbReference>
<dbReference type="EMBL" id="PTIX01000037">
    <property type="protein sequence ID" value="PPK62057.1"/>
    <property type="molecule type" value="Genomic_DNA"/>
</dbReference>
<dbReference type="GO" id="GO:0000155">
    <property type="term" value="F:phosphorelay sensor kinase activity"/>
    <property type="evidence" value="ECO:0007669"/>
    <property type="project" value="InterPro"/>
</dbReference>
<keyword evidence="11" id="KW-0067">ATP-binding</keyword>
<dbReference type="SMART" id="SM00388">
    <property type="entry name" value="HisKA"/>
    <property type="match status" value="1"/>
</dbReference>
<dbReference type="FunFam" id="3.30.565.10:FF:000010">
    <property type="entry name" value="Sensor histidine kinase RcsC"/>
    <property type="match status" value="1"/>
</dbReference>
<dbReference type="Proteomes" id="UP000239203">
    <property type="component" value="Unassembled WGS sequence"/>
</dbReference>
<keyword evidence="8 21" id="KW-0812">Transmembrane</keyword>
<dbReference type="InterPro" id="IPR000700">
    <property type="entry name" value="PAS-assoc_C"/>
</dbReference>
<evidence type="ECO:0000256" key="20">
    <source>
        <dbReference type="SAM" id="MobiDB-lite"/>
    </source>
</evidence>
<feature type="transmembrane region" description="Helical" evidence="21">
    <location>
        <begin position="251"/>
        <end position="271"/>
    </location>
</feature>
<evidence type="ECO:0000256" key="6">
    <source>
        <dbReference type="ARBA" id="ARBA00022553"/>
    </source>
</evidence>
<dbReference type="SUPFAM" id="SSF52172">
    <property type="entry name" value="CheY-like"/>
    <property type="match status" value="2"/>
</dbReference>
<comment type="subcellular location">
    <subcellularLocation>
        <location evidence="2">Cell membrane</location>
        <topology evidence="2">Multi-pass membrane protein</topology>
    </subcellularLocation>
</comment>
<dbReference type="PROSITE" id="PS50110">
    <property type="entry name" value="RESPONSE_REGULATORY"/>
    <property type="match status" value="2"/>
</dbReference>
<feature type="transmembrane region" description="Helical" evidence="21">
    <location>
        <begin position="12"/>
        <end position="32"/>
    </location>
</feature>
<dbReference type="FunFam" id="1.10.287.130:FF:000002">
    <property type="entry name" value="Two-component osmosensing histidine kinase"/>
    <property type="match status" value="1"/>
</dbReference>
<feature type="domain" description="Response regulatory" evidence="23">
    <location>
        <begin position="1138"/>
        <end position="1255"/>
    </location>
</feature>
<evidence type="ECO:0000256" key="16">
    <source>
        <dbReference type="ARBA" id="ARBA00068150"/>
    </source>
</evidence>
<evidence type="ECO:0000256" key="12">
    <source>
        <dbReference type="ARBA" id="ARBA00022989"/>
    </source>
</evidence>
<feature type="domain" description="Response regulatory" evidence="23">
    <location>
        <begin position="990"/>
        <end position="1111"/>
    </location>
</feature>
<dbReference type="SUPFAM" id="SSF55874">
    <property type="entry name" value="ATPase domain of HSP90 chaperone/DNA topoisomerase II/histidine kinase"/>
    <property type="match status" value="1"/>
</dbReference>
<evidence type="ECO:0000256" key="10">
    <source>
        <dbReference type="ARBA" id="ARBA00022777"/>
    </source>
</evidence>
<comment type="catalytic activity">
    <reaction evidence="1">
        <text>ATP + protein L-histidine = ADP + protein N-phospho-L-histidine.</text>
        <dbReference type="EC" id="2.7.13.3"/>
    </reaction>
</comment>
<evidence type="ECO:0000256" key="8">
    <source>
        <dbReference type="ARBA" id="ARBA00022692"/>
    </source>
</evidence>
<evidence type="ECO:0000259" key="22">
    <source>
        <dbReference type="PROSITE" id="PS50109"/>
    </source>
</evidence>
<dbReference type="PANTHER" id="PTHR45339">
    <property type="entry name" value="HYBRID SIGNAL TRANSDUCTION HISTIDINE KINASE J"/>
    <property type="match status" value="1"/>
</dbReference>
<dbReference type="SUPFAM" id="SSF47226">
    <property type="entry name" value="Histidine-containing phosphotransfer domain, HPT domain"/>
    <property type="match status" value="1"/>
</dbReference>
<dbReference type="PROSITE" id="PS50109">
    <property type="entry name" value="HIS_KIN"/>
    <property type="match status" value="1"/>
</dbReference>
<feature type="transmembrane region" description="Helical" evidence="21">
    <location>
        <begin position="192"/>
        <end position="210"/>
    </location>
</feature>
<dbReference type="PROSITE" id="PS50113">
    <property type="entry name" value="PAC"/>
    <property type="match status" value="1"/>
</dbReference>
<feature type="domain" description="PAS" evidence="24">
    <location>
        <begin position="603"/>
        <end position="674"/>
    </location>
</feature>
<dbReference type="PANTHER" id="PTHR45339:SF5">
    <property type="entry name" value="HISTIDINE KINASE"/>
    <property type="match status" value="1"/>
</dbReference>
<evidence type="ECO:0000313" key="27">
    <source>
        <dbReference type="EMBL" id="PPK62057.1"/>
    </source>
</evidence>
<dbReference type="InterPro" id="IPR003661">
    <property type="entry name" value="HisK_dim/P_dom"/>
</dbReference>
<keyword evidence="13" id="KW-0902">Two-component regulatory system</keyword>
<dbReference type="InterPro" id="IPR036641">
    <property type="entry name" value="HPT_dom_sf"/>
</dbReference>
<evidence type="ECO:0000259" key="26">
    <source>
        <dbReference type="PROSITE" id="PS50894"/>
    </source>
</evidence>
<evidence type="ECO:0000256" key="13">
    <source>
        <dbReference type="ARBA" id="ARBA00023012"/>
    </source>
</evidence>
<evidence type="ECO:0000259" key="24">
    <source>
        <dbReference type="PROSITE" id="PS50112"/>
    </source>
</evidence>
<evidence type="ECO:0000256" key="2">
    <source>
        <dbReference type="ARBA" id="ARBA00004651"/>
    </source>
</evidence>
<dbReference type="SMART" id="SM00091">
    <property type="entry name" value="PAS"/>
    <property type="match status" value="1"/>
</dbReference>
<evidence type="ECO:0000256" key="4">
    <source>
        <dbReference type="ARBA" id="ARBA00012438"/>
    </source>
</evidence>
<dbReference type="InterPro" id="IPR036097">
    <property type="entry name" value="HisK_dim/P_sf"/>
</dbReference>
<dbReference type="InterPro" id="IPR036890">
    <property type="entry name" value="HATPase_C_sf"/>
</dbReference>
<evidence type="ECO:0000313" key="28">
    <source>
        <dbReference type="Proteomes" id="UP000239203"/>
    </source>
</evidence>
<feature type="compositionally biased region" description="Basic and acidic residues" evidence="20">
    <location>
        <begin position="1264"/>
        <end position="1273"/>
    </location>
</feature>
<accession>A0A2S6GC46</accession>
<dbReference type="GO" id="GO:0005524">
    <property type="term" value="F:ATP binding"/>
    <property type="evidence" value="ECO:0007669"/>
    <property type="project" value="UniProtKB-KW"/>
</dbReference>
<comment type="caution">
    <text evidence="27">The sequence shown here is derived from an EMBL/GenBank/DDBJ whole genome shotgun (WGS) entry which is preliminary data.</text>
</comment>
<evidence type="ECO:0000256" key="15">
    <source>
        <dbReference type="ARBA" id="ARBA00064003"/>
    </source>
</evidence>
<dbReference type="CDD" id="cd18774">
    <property type="entry name" value="PDC2_HK_sensor"/>
    <property type="match status" value="1"/>
</dbReference>
<keyword evidence="28" id="KW-1185">Reference proteome</keyword>
<evidence type="ECO:0000256" key="14">
    <source>
        <dbReference type="ARBA" id="ARBA00023136"/>
    </source>
</evidence>
<feature type="transmembrane region" description="Helical" evidence="21">
    <location>
        <begin position="90"/>
        <end position="107"/>
    </location>
</feature>
<comment type="subunit">
    <text evidence="15">At low DSF concentrations, interacts with RpfF.</text>
</comment>
<keyword evidence="10" id="KW-0418">Kinase</keyword>
<evidence type="ECO:0000256" key="9">
    <source>
        <dbReference type="ARBA" id="ARBA00022741"/>
    </source>
</evidence>
<dbReference type="PRINTS" id="PR00344">
    <property type="entry name" value="BCTRLSENSOR"/>
</dbReference>
<dbReference type="InterPro" id="IPR013767">
    <property type="entry name" value="PAS_fold"/>
</dbReference>
<evidence type="ECO:0000256" key="3">
    <source>
        <dbReference type="ARBA" id="ARBA00006402"/>
    </source>
</evidence>
<dbReference type="Gene3D" id="3.30.450.20">
    <property type="entry name" value="PAS domain"/>
    <property type="match status" value="2"/>
</dbReference>
<feature type="modified residue" description="4-aspartylphosphate" evidence="19">
    <location>
        <position position="1187"/>
    </location>
</feature>
<dbReference type="GO" id="GO:0006355">
    <property type="term" value="P:regulation of DNA-templated transcription"/>
    <property type="evidence" value="ECO:0007669"/>
    <property type="project" value="InterPro"/>
</dbReference>
<keyword evidence="6 19" id="KW-0597">Phosphoprotein</keyword>
<feature type="transmembrane region" description="Helical" evidence="21">
    <location>
        <begin position="67"/>
        <end position="84"/>
    </location>
</feature>
<keyword evidence="12 21" id="KW-1133">Transmembrane helix</keyword>
<evidence type="ECO:0000259" key="23">
    <source>
        <dbReference type="PROSITE" id="PS50110"/>
    </source>
</evidence>
<evidence type="ECO:0000256" key="19">
    <source>
        <dbReference type="PROSITE-ProRule" id="PRU00169"/>
    </source>
</evidence>
<dbReference type="SUPFAM" id="SSF103190">
    <property type="entry name" value="Sensory domain-like"/>
    <property type="match status" value="1"/>
</dbReference>
<dbReference type="PROSITE" id="PS50894">
    <property type="entry name" value="HPT"/>
    <property type="match status" value="1"/>
</dbReference>
<dbReference type="SMART" id="SM00448">
    <property type="entry name" value="REC"/>
    <property type="match status" value="2"/>
</dbReference>
<dbReference type="Pfam" id="PF00512">
    <property type="entry name" value="HisKA"/>
    <property type="match status" value="1"/>
</dbReference>
<evidence type="ECO:0000256" key="11">
    <source>
        <dbReference type="ARBA" id="ARBA00022840"/>
    </source>
</evidence>
<dbReference type="Pfam" id="PF01627">
    <property type="entry name" value="Hpt"/>
    <property type="match status" value="1"/>
</dbReference>
<evidence type="ECO:0000256" key="1">
    <source>
        <dbReference type="ARBA" id="ARBA00000085"/>
    </source>
</evidence>
<reference evidence="27 28" key="1">
    <citation type="submission" date="2018-02" db="EMBL/GenBank/DDBJ databases">
        <title>Genomic Encyclopedia of Archaeal and Bacterial Type Strains, Phase II (KMG-II): from individual species to whole genera.</title>
        <authorList>
            <person name="Goeker M."/>
        </authorList>
    </citation>
    <scope>NUCLEOTIDE SEQUENCE [LARGE SCALE GENOMIC DNA]</scope>
    <source>
        <strain evidence="27 28">YU 961-1</strain>
    </source>
</reference>
<dbReference type="Pfam" id="PF00989">
    <property type="entry name" value="PAS"/>
    <property type="match status" value="1"/>
</dbReference>
<feature type="modified residue" description="4-aspartylphosphate" evidence="19">
    <location>
        <position position="1044"/>
    </location>
</feature>
<evidence type="ECO:0000256" key="7">
    <source>
        <dbReference type="ARBA" id="ARBA00022679"/>
    </source>
</evidence>
<dbReference type="CDD" id="cd16922">
    <property type="entry name" value="HATPase_EvgS-ArcB-TorS-like"/>
    <property type="match status" value="1"/>
</dbReference>
<dbReference type="InterPro" id="IPR001789">
    <property type="entry name" value="Sig_transdc_resp-reg_receiver"/>
</dbReference>
<dbReference type="InterPro" id="IPR008207">
    <property type="entry name" value="Sig_transdc_His_kin_Hpt_dom"/>
</dbReference>
<feature type="modified residue" description="Phosphohistidine" evidence="18">
    <location>
        <position position="1332"/>
    </location>
</feature>
<dbReference type="InterPro" id="IPR011006">
    <property type="entry name" value="CheY-like_superfamily"/>
</dbReference>
<organism evidence="27 28">
    <name type="scientific">Actinokineospora auranticolor</name>
    <dbReference type="NCBI Taxonomy" id="155976"/>
    <lineage>
        <taxon>Bacteria</taxon>
        <taxon>Bacillati</taxon>
        <taxon>Actinomycetota</taxon>
        <taxon>Actinomycetes</taxon>
        <taxon>Pseudonocardiales</taxon>
        <taxon>Pseudonocardiaceae</taxon>
        <taxon>Actinokineospora</taxon>
    </lineage>
</organism>
<evidence type="ECO:0000256" key="17">
    <source>
        <dbReference type="ARBA" id="ARBA00074306"/>
    </source>
</evidence>
<proteinExistence type="inferred from homology"/>
<feature type="domain" description="Histidine kinase" evidence="22">
    <location>
        <begin position="749"/>
        <end position="972"/>
    </location>
</feature>
<dbReference type="Gene3D" id="1.10.287.130">
    <property type="match status" value="1"/>
</dbReference>
<keyword evidence="5" id="KW-1003">Cell membrane</keyword>
<keyword evidence="14 21" id="KW-0472">Membrane</keyword>
<feature type="domain" description="HPt" evidence="26">
    <location>
        <begin position="1293"/>
        <end position="1390"/>
    </location>
</feature>
<dbReference type="GO" id="GO:0005886">
    <property type="term" value="C:plasma membrane"/>
    <property type="evidence" value="ECO:0007669"/>
    <property type="project" value="UniProtKB-SubCell"/>
</dbReference>
<evidence type="ECO:0000256" key="5">
    <source>
        <dbReference type="ARBA" id="ARBA00022475"/>
    </source>
</evidence>
<feature type="transmembrane region" description="Helical" evidence="21">
    <location>
        <begin position="169"/>
        <end position="186"/>
    </location>
</feature>
<sequence length="1390" mass="147748">MVTASPVPNRLRMAQWASVATHVVAAVVYAVLPDGPLRLVPLGAVVAGSSALLLAHTSRIARNAPIWRILLAAQLLAVGGWALAPWSASAYVLAAAGILPLAGLWFLGDGPRATRLRVVPLLDTVTAAVAAGVFVWSLPGAGQVLPLYAWVAVFACVTSAFVDTARRGAAWLLGWTIAWLVCVALLRTSPDAAPWLVFAGSVLVVVARLDSERDPDARCARWAERVALAVCVLPLPVLLVIRAVRASTEDIAVIAVGSLVVTALLVLRLSLTQRGVVAFPGLRAELRNRTLRLCAAFVLLALLPLISLAYLSVSVAKRMVGDEVDRRLAHSAEVAGSELEDRLAGVSSLVESYAQREVMRKADFAVTADNTSVQNAITSLHAQNPAFLAAWALGPTGALVAVAPGTLTIRGADFSYRDYFRGALRRGGPYISDVYEAATDQRQKVVAVSTPVRDGDRVVGVVVVSYPVDLLTDFVSRVAVAQDVSLVVTDPRGTLVTQPPGMPGLASGLDSSGVRAALGGTGGSATMTEGGEETLIAYRPVPALHWAVVAKISSARAFAGVSVLTARIVTVTTLLVQVLLAALVVAVRTERRRRLAEARLAARGEEVRGILHAAGDAFISMSADGVVTNWNARAELIFGWRAEEAMGRPLVDLVVPDEQRAAHSAGVRRVLGGGDQHLLGTTTEVWARRKDYTSFPAELTLWSSSNGDEVVFSAFVRDITERKEHDRELAAARDQALEASRMKSAFVANMSHEIRTPMNGVIGLATLLLDTDLDARQRDNVVTLQRSADALLDVIDDILDFSKIEAGKLEIDPVDFDPRSLVEDVVSLLAPAAQRAGLEIAAVVHPAIPPALNGDAHRVRQVLTNLVSNAVKFTPSGEVVVFVDIPPIIPPDHHHDVTFTVTDTGIGIPHDRQQHLFDAFTQVDASTTRQYGGTGLGLTICRQLVELMNGSIGLTSDPGEGSAFFFTLPLPPARAPLPAARPVRDLEGAAVLVVDDNATNRQIVSQLLETWKVRVSLAASGTEALAALRGATADGRPFDVALLDMRMPDLDGLELAARIQADSSTGAPRLAVLTSTIDAEEAKRARGGGVEVYLAKPIRAATLRDALGRLLDAKLGRHRAAETAPTGTRPQLRPSAGRVLVAEDNDINQQVVVQMLTALGYSADVAENGEQAVRMLRAGSYDVVLMDCQMPVLDGYQATTRIRQLPEPLGQVPIIALTASALASDEKRCRDVGMDDFLTKPLRRDQLEAALRRMTSSAAVAPPPRREEDRVSSAEDEVEVLDPAMLEQLRGMGAEVTRTLLESFTGKAPARAAGIARAVHDRDLPRAARLAHGLRGTSAMMAGHLLAATCAGIEEAAKNQDQTTAEVLAGALADQTRRTCEALLAVLSPA</sequence>
<evidence type="ECO:0000259" key="25">
    <source>
        <dbReference type="PROSITE" id="PS50113"/>
    </source>
</evidence>
<dbReference type="Pfam" id="PF02518">
    <property type="entry name" value="HATPase_c"/>
    <property type="match status" value="1"/>
</dbReference>
<dbReference type="SUPFAM" id="SSF55785">
    <property type="entry name" value="PYP-like sensor domain (PAS domain)"/>
    <property type="match status" value="1"/>
</dbReference>
<dbReference type="InterPro" id="IPR000014">
    <property type="entry name" value="PAS"/>
</dbReference>
<keyword evidence="7" id="KW-0808">Transferase</keyword>
<keyword evidence="9" id="KW-0547">Nucleotide-binding</keyword>
<feature type="transmembrane region" description="Helical" evidence="21">
    <location>
        <begin position="38"/>
        <end position="55"/>
    </location>
</feature>
<feature type="transmembrane region" description="Helical" evidence="21">
    <location>
        <begin position="144"/>
        <end position="162"/>
    </location>
</feature>
<dbReference type="InterPro" id="IPR004358">
    <property type="entry name" value="Sig_transdc_His_kin-like_C"/>
</dbReference>
<dbReference type="EC" id="2.7.13.3" evidence="4"/>
<dbReference type="Gene3D" id="3.40.50.2300">
    <property type="match status" value="2"/>
</dbReference>
<dbReference type="InterPro" id="IPR003594">
    <property type="entry name" value="HATPase_dom"/>
</dbReference>
<gene>
    <name evidence="27" type="ORF">CLV40_13727</name>
</gene>
<dbReference type="CDD" id="cd17546">
    <property type="entry name" value="REC_hyHK_CKI1_RcsC-like"/>
    <property type="match status" value="1"/>
</dbReference>
<dbReference type="InterPro" id="IPR033479">
    <property type="entry name" value="dCache_1"/>
</dbReference>
<feature type="transmembrane region" description="Helical" evidence="21">
    <location>
        <begin position="564"/>
        <end position="587"/>
    </location>
</feature>
<evidence type="ECO:0000256" key="21">
    <source>
        <dbReference type="SAM" id="Phobius"/>
    </source>
</evidence>
<feature type="domain" description="PAC" evidence="25">
    <location>
        <begin position="681"/>
        <end position="731"/>
    </location>
</feature>
<comment type="similarity">
    <text evidence="3">In the N-terminal section; belongs to the phytochrome family.</text>
</comment>
<dbReference type="SUPFAM" id="SSF47384">
    <property type="entry name" value="Homodimeric domain of signal transducing histidine kinase"/>
    <property type="match status" value="1"/>
</dbReference>
<dbReference type="NCBIfam" id="TIGR00229">
    <property type="entry name" value="sensory_box"/>
    <property type="match status" value="1"/>
</dbReference>
<dbReference type="PROSITE" id="PS50112">
    <property type="entry name" value="PAS"/>
    <property type="match status" value="1"/>
</dbReference>
<name>A0A2S6GC46_9PSEU</name>
<dbReference type="InterPro" id="IPR029151">
    <property type="entry name" value="Sensor-like_sf"/>
</dbReference>
<feature type="transmembrane region" description="Helical" evidence="21">
    <location>
        <begin position="222"/>
        <end position="245"/>
    </location>
</feature>
<dbReference type="CDD" id="cd00130">
    <property type="entry name" value="PAS"/>
    <property type="match status" value="1"/>
</dbReference>
<protein>
    <recommendedName>
        <fullName evidence="17">Circadian input-output histidine kinase CikA</fullName>
        <ecNumber evidence="4">2.7.13.3</ecNumber>
    </recommendedName>
    <alternativeName>
        <fullName evidence="16">Sensory/regulatory protein RpfC</fullName>
    </alternativeName>
</protein>
<feature type="region of interest" description="Disordered" evidence="20">
    <location>
        <begin position="1254"/>
        <end position="1275"/>
    </location>
</feature>
<evidence type="ECO:0000256" key="18">
    <source>
        <dbReference type="PROSITE-ProRule" id="PRU00110"/>
    </source>
</evidence>
<feature type="transmembrane region" description="Helical" evidence="21">
    <location>
        <begin position="119"/>
        <end position="138"/>
    </location>
</feature>